<evidence type="ECO:0000313" key="1">
    <source>
        <dbReference type="EMBL" id="KAI9918227.1"/>
    </source>
</evidence>
<proteinExistence type="predicted"/>
<reference evidence="1 2" key="1">
    <citation type="journal article" date="2022" name="bioRxiv">
        <title>The genome of the oomycete Peronosclerospora sorghi, a cosmopolitan pathogen of maize and sorghum, is inflated with dispersed pseudogenes.</title>
        <authorList>
            <person name="Fletcher K."/>
            <person name="Martin F."/>
            <person name="Isakeit T."/>
            <person name="Cavanaugh K."/>
            <person name="Magill C."/>
            <person name="Michelmore R."/>
        </authorList>
    </citation>
    <scope>NUCLEOTIDE SEQUENCE [LARGE SCALE GENOMIC DNA]</scope>
    <source>
        <strain evidence="1">P6</strain>
    </source>
</reference>
<dbReference type="Proteomes" id="UP001163321">
    <property type="component" value="Chromosome 12"/>
</dbReference>
<evidence type="ECO:0000313" key="2">
    <source>
        <dbReference type="Proteomes" id="UP001163321"/>
    </source>
</evidence>
<name>A0ACC0WI13_9STRA</name>
<gene>
    <name evidence="1" type="ORF">PsorP6_011538</name>
</gene>
<accession>A0ACC0WI13</accession>
<protein>
    <submittedName>
        <fullName evidence="1">Uncharacterized protein</fullName>
    </submittedName>
</protein>
<dbReference type="EMBL" id="CM047591">
    <property type="protein sequence ID" value="KAI9918227.1"/>
    <property type="molecule type" value="Genomic_DNA"/>
</dbReference>
<sequence length="129" mass="14470">MISLYRPQVKHALSATTMPRSMFVICSMSSDEVLPQIAISDGRRIKCNLRQSRLINITCNCRKTLASWSHSALLLIWCCTASGFVFAKRCIDGMRLVSRGHRVSTRKTAEASSSLMLVIRMSFHETSSD</sequence>
<comment type="caution">
    <text evidence="1">The sequence shown here is derived from an EMBL/GenBank/DDBJ whole genome shotgun (WGS) entry which is preliminary data.</text>
</comment>
<keyword evidence="2" id="KW-1185">Reference proteome</keyword>
<organism evidence="1 2">
    <name type="scientific">Peronosclerospora sorghi</name>
    <dbReference type="NCBI Taxonomy" id="230839"/>
    <lineage>
        <taxon>Eukaryota</taxon>
        <taxon>Sar</taxon>
        <taxon>Stramenopiles</taxon>
        <taxon>Oomycota</taxon>
        <taxon>Peronosporomycetes</taxon>
        <taxon>Peronosporales</taxon>
        <taxon>Peronosporaceae</taxon>
        <taxon>Peronosclerospora</taxon>
    </lineage>
</organism>